<feature type="region of interest" description="Disordered" evidence="1">
    <location>
        <begin position="552"/>
        <end position="614"/>
    </location>
</feature>
<feature type="compositionally biased region" description="Low complexity" evidence="1">
    <location>
        <begin position="563"/>
        <end position="602"/>
    </location>
</feature>
<protein>
    <submittedName>
        <fullName evidence="2">Uncharacterized protein</fullName>
    </submittedName>
</protein>
<organism evidence="2 3">
    <name type="scientific">Blomia tropicalis</name>
    <name type="common">Mite</name>
    <dbReference type="NCBI Taxonomy" id="40697"/>
    <lineage>
        <taxon>Eukaryota</taxon>
        <taxon>Metazoa</taxon>
        <taxon>Ecdysozoa</taxon>
        <taxon>Arthropoda</taxon>
        <taxon>Chelicerata</taxon>
        <taxon>Arachnida</taxon>
        <taxon>Acari</taxon>
        <taxon>Acariformes</taxon>
        <taxon>Sarcoptiformes</taxon>
        <taxon>Astigmata</taxon>
        <taxon>Glycyphagoidea</taxon>
        <taxon>Echimyopodidae</taxon>
        <taxon>Blomia</taxon>
    </lineage>
</organism>
<dbReference type="OrthoDB" id="6515904at2759"/>
<dbReference type="EMBL" id="JAPWDV010000003">
    <property type="protein sequence ID" value="KAJ6218580.1"/>
    <property type="molecule type" value="Genomic_DNA"/>
</dbReference>
<reference evidence="2" key="1">
    <citation type="submission" date="2022-12" db="EMBL/GenBank/DDBJ databases">
        <title>Genome assemblies of Blomia tropicalis.</title>
        <authorList>
            <person name="Cui Y."/>
        </authorList>
    </citation>
    <scope>NUCLEOTIDE SEQUENCE</scope>
    <source>
        <tissue evidence="2">Adult mites</tissue>
    </source>
</reference>
<proteinExistence type="predicted"/>
<feature type="compositionally biased region" description="Low complexity" evidence="1">
    <location>
        <begin position="220"/>
        <end position="242"/>
    </location>
</feature>
<gene>
    <name evidence="2" type="ORF">RDWZM_009737</name>
</gene>
<name>A0A9Q0M3M0_BLOTA</name>
<dbReference type="Proteomes" id="UP001142055">
    <property type="component" value="Chromosome 3"/>
</dbReference>
<evidence type="ECO:0000313" key="2">
    <source>
        <dbReference type="EMBL" id="KAJ6218580.1"/>
    </source>
</evidence>
<comment type="caution">
    <text evidence="2">The sequence shown here is derived from an EMBL/GenBank/DDBJ whole genome shotgun (WGS) entry which is preliminary data.</text>
</comment>
<dbReference type="AlphaFoldDB" id="A0A9Q0M3M0"/>
<evidence type="ECO:0000256" key="1">
    <source>
        <dbReference type="SAM" id="MobiDB-lite"/>
    </source>
</evidence>
<feature type="region of interest" description="Disordered" evidence="1">
    <location>
        <begin position="220"/>
        <end position="250"/>
    </location>
</feature>
<keyword evidence="3" id="KW-1185">Reference proteome</keyword>
<feature type="compositionally biased region" description="Polar residues" evidence="1">
    <location>
        <begin position="477"/>
        <end position="492"/>
    </location>
</feature>
<sequence length="614" mass="68772">MEARKSKRSMSTNSMTSVNANGCISCTVTTPIRPRPILASASYSFDSGFEVSPLHLRSFQYEDSINIQSTESSASMNKNTMEDFDEELVSIEHHFQPISVPTNRSRSVFEPPSAFSFVNLADERQNNRMAMEESSQHMNENEINNNDVFFPNNYGTQMQANTNDNESILDMFPFDDDDNEEEDGDDDVFFNEDDEANQVMDKQSLESRAWHIARPSCIVSQSESISSGSSRRSSTPIPIPGSDSENVYEITPPPSVPQPQTHMPYYHRMAPSLNLVNAIDDDIGQQRPTTTRRTNTTFGSRFETSCDMITRYVMPSRFSPVPFLSQWQPSNRSGPTWLRIGNLANSIRSIPNDLRSLSPHYEVDETNVELSDAASFSFGLMFNFSQLSVNEISGQEMDIETTDTDDSSFKSDSDGEQVVNGDNQAIGSIDQFDLVQQVQVQSRNHLRQELPDIVGCHRSASFAASGKPRNNHHHRNTLNSFNQIPESGQNGLQERRTMSVSLPIDDQIISHLARQLRLISNDFSNRQMQQSNPLRQLNPVLDLLASTWFGGANRRNGVSRRQTFTNGSNGNSTTSSSSTRVVNNSRFYEASSSPPTTTGNSTFYVSTKSSHKPK</sequence>
<accession>A0A9Q0M3M0</accession>
<feature type="region of interest" description="Disordered" evidence="1">
    <location>
        <begin position="463"/>
        <end position="493"/>
    </location>
</feature>
<evidence type="ECO:0000313" key="3">
    <source>
        <dbReference type="Proteomes" id="UP001142055"/>
    </source>
</evidence>